<evidence type="ECO:0000256" key="9">
    <source>
        <dbReference type="ARBA" id="ARBA00023136"/>
    </source>
</evidence>
<keyword evidence="8" id="KW-1133">Transmembrane helix</keyword>
<evidence type="ECO:0000256" key="4">
    <source>
        <dbReference type="ARBA" id="ARBA00022475"/>
    </source>
</evidence>
<evidence type="ECO:0000256" key="13">
    <source>
        <dbReference type="RuleBase" id="RU003694"/>
    </source>
</evidence>
<keyword evidence="6 13" id="KW-0808">Transferase</keyword>
<evidence type="ECO:0000256" key="6">
    <source>
        <dbReference type="ARBA" id="ARBA00022679"/>
    </source>
</evidence>
<evidence type="ECO:0000256" key="5">
    <source>
        <dbReference type="ARBA" id="ARBA00022519"/>
    </source>
</evidence>
<evidence type="ECO:0000256" key="3">
    <source>
        <dbReference type="ARBA" id="ARBA00022458"/>
    </source>
</evidence>
<keyword evidence="4" id="KW-1003">Cell membrane</keyword>
<dbReference type="InterPro" id="IPR014031">
    <property type="entry name" value="Ketoacyl_synth_C"/>
</dbReference>
<keyword evidence="9" id="KW-0472">Membrane</keyword>
<dbReference type="Pfam" id="PF00109">
    <property type="entry name" value="ketoacyl-synt"/>
    <property type="match status" value="1"/>
</dbReference>
<dbReference type="InterPro" id="IPR016039">
    <property type="entry name" value="Thiolase-like"/>
</dbReference>
<evidence type="ECO:0000256" key="11">
    <source>
        <dbReference type="ARBA" id="ARBA00039445"/>
    </source>
</evidence>
<dbReference type="Proteomes" id="UP000316609">
    <property type="component" value="Unassembled WGS sequence"/>
</dbReference>
<dbReference type="PROSITE" id="PS00098">
    <property type="entry name" value="THIOLASE_1"/>
    <property type="match status" value="1"/>
</dbReference>
<dbReference type="SMART" id="SM00825">
    <property type="entry name" value="PKS_KS"/>
    <property type="match status" value="1"/>
</dbReference>
<dbReference type="InterPro" id="IPR018201">
    <property type="entry name" value="Ketoacyl_synth_AS"/>
</dbReference>
<dbReference type="AlphaFoldDB" id="A0A538TXJ5"/>
<dbReference type="EMBL" id="VBOY01000011">
    <property type="protein sequence ID" value="TMQ68370.1"/>
    <property type="molecule type" value="Genomic_DNA"/>
</dbReference>
<dbReference type="NCBIfam" id="NF005589">
    <property type="entry name" value="PRK07314.1"/>
    <property type="match status" value="1"/>
</dbReference>
<dbReference type="PANTHER" id="PTHR11712:SF352">
    <property type="entry name" value="3-OXOACYL-[ACYL-CARRIER-PROTEIN] SYNTHASE"/>
    <property type="match status" value="1"/>
</dbReference>
<keyword evidence="5" id="KW-0997">Cell inner membrane</keyword>
<comment type="function">
    <text evidence="10">Proposed to synthesize NOD factor fatty acyl chain. Involved in the synthesis of a highly unsaturated fatty acid moiety, which forms part of a lipo-oligosaccharide that is responsible for host specificity.</text>
</comment>
<dbReference type="GO" id="GO:0006633">
    <property type="term" value="P:fatty acid biosynthetic process"/>
    <property type="evidence" value="ECO:0007669"/>
    <property type="project" value="InterPro"/>
</dbReference>
<organism evidence="15 16">
    <name type="scientific">Eiseniibacteriota bacterium</name>
    <dbReference type="NCBI Taxonomy" id="2212470"/>
    <lineage>
        <taxon>Bacteria</taxon>
        <taxon>Candidatus Eiseniibacteriota</taxon>
    </lineage>
</organism>
<keyword evidence="7" id="KW-0812">Transmembrane</keyword>
<dbReference type="GO" id="GO:0004315">
    <property type="term" value="F:3-oxoacyl-[acyl-carrier-protein] synthase activity"/>
    <property type="evidence" value="ECO:0007669"/>
    <property type="project" value="InterPro"/>
</dbReference>
<comment type="subcellular location">
    <subcellularLocation>
        <location evidence="1">Cell inner membrane</location>
    </subcellularLocation>
</comment>
<dbReference type="PROSITE" id="PS00606">
    <property type="entry name" value="KS3_1"/>
    <property type="match status" value="1"/>
</dbReference>
<evidence type="ECO:0000256" key="2">
    <source>
        <dbReference type="ARBA" id="ARBA00008467"/>
    </source>
</evidence>
<comment type="caution">
    <text evidence="15">The sequence shown here is derived from an EMBL/GenBank/DDBJ whole genome shotgun (WGS) entry which is preliminary data.</text>
</comment>
<evidence type="ECO:0000259" key="14">
    <source>
        <dbReference type="PROSITE" id="PS52004"/>
    </source>
</evidence>
<accession>A0A538TXJ5</accession>
<dbReference type="GO" id="GO:0005886">
    <property type="term" value="C:plasma membrane"/>
    <property type="evidence" value="ECO:0007669"/>
    <property type="project" value="UniProtKB-SubCell"/>
</dbReference>
<evidence type="ECO:0000256" key="7">
    <source>
        <dbReference type="ARBA" id="ARBA00022692"/>
    </source>
</evidence>
<name>A0A538TXJ5_UNCEI</name>
<dbReference type="InterPro" id="IPR020615">
    <property type="entry name" value="Thiolase_acyl_enz_int_AS"/>
</dbReference>
<dbReference type="CDD" id="cd00834">
    <property type="entry name" value="KAS_I_II"/>
    <property type="match status" value="1"/>
</dbReference>
<dbReference type="PANTHER" id="PTHR11712">
    <property type="entry name" value="POLYKETIDE SYNTHASE-RELATED"/>
    <property type="match status" value="1"/>
</dbReference>
<dbReference type="InterPro" id="IPR000794">
    <property type="entry name" value="Beta-ketoacyl_synthase"/>
</dbReference>
<evidence type="ECO:0000256" key="10">
    <source>
        <dbReference type="ARBA" id="ARBA00037576"/>
    </source>
</evidence>
<dbReference type="Pfam" id="PF02801">
    <property type="entry name" value="Ketoacyl-synt_C"/>
    <property type="match status" value="1"/>
</dbReference>
<protein>
    <recommendedName>
        <fullName evidence="11">Nodulation protein E</fullName>
    </recommendedName>
    <alternativeName>
        <fullName evidence="12">Host-specificity of nodulation protein B</fullName>
    </alternativeName>
</protein>
<keyword evidence="3" id="KW-0536">Nodulation</keyword>
<sequence length="405" mass="42467">MQRRVVVTGLGCISALGANTREFWSALCECRPGIGPLHAVEPGRLRFSNGAEVRGFVPAAHFEPSRLDLLDRFAQFALVAARDAVTDSGLDWTRELRDRTAVICGSSIGGQTSHDDQFLELYHRNRDRVHPLTIPRVMSNAGASHIAIEFGLTGPTFTISSACSSSNHAIGQALWMVREGRADVALTGGSEAPFSYGILKAWEAMRVVAPDTCRPFSRDRKGLILGEGGAMLVLEPLDAARARGARIYAELAGSGLSADAHHATQPHVAGPARAMRAALADAGLAPETIGYINAHGTGTLTNDPVEARAIQEVFGAHAAAIPVSSTKSLHGHALGAAGALEAVATVLALHHGLLPPTANFTASDPECGLDVVPNHARAVRPEAALSNAFAFGGLNAVLAFRALSN</sequence>
<dbReference type="SUPFAM" id="SSF53901">
    <property type="entry name" value="Thiolase-like"/>
    <property type="match status" value="2"/>
</dbReference>
<gene>
    <name evidence="15" type="ORF">E6K78_01550</name>
</gene>
<feature type="domain" description="Ketosynthase family 3 (KS3)" evidence="14">
    <location>
        <begin position="2"/>
        <end position="402"/>
    </location>
</feature>
<dbReference type="PROSITE" id="PS52004">
    <property type="entry name" value="KS3_2"/>
    <property type="match status" value="1"/>
</dbReference>
<dbReference type="Gene3D" id="3.40.47.10">
    <property type="match status" value="2"/>
</dbReference>
<dbReference type="InterPro" id="IPR014030">
    <property type="entry name" value="Ketoacyl_synth_N"/>
</dbReference>
<evidence type="ECO:0000256" key="12">
    <source>
        <dbReference type="ARBA" id="ARBA00041756"/>
    </source>
</evidence>
<evidence type="ECO:0000313" key="15">
    <source>
        <dbReference type="EMBL" id="TMQ68370.1"/>
    </source>
</evidence>
<reference evidence="15 16" key="1">
    <citation type="journal article" date="2019" name="Nat. Microbiol.">
        <title>Mediterranean grassland soil C-N compound turnover is dependent on rainfall and depth, and is mediated by genomically divergent microorganisms.</title>
        <authorList>
            <person name="Diamond S."/>
            <person name="Andeer P.F."/>
            <person name="Li Z."/>
            <person name="Crits-Christoph A."/>
            <person name="Burstein D."/>
            <person name="Anantharaman K."/>
            <person name="Lane K.R."/>
            <person name="Thomas B.C."/>
            <person name="Pan C."/>
            <person name="Northen T.R."/>
            <person name="Banfield J.F."/>
        </authorList>
    </citation>
    <scope>NUCLEOTIDE SEQUENCE [LARGE SCALE GENOMIC DNA]</scope>
    <source>
        <strain evidence="15">WS_8</strain>
    </source>
</reference>
<comment type="similarity">
    <text evidence="2 13">Belongs to the thiolase-like superfamily. Beta-ketoacyl-ACP synthases family.</text>
</comment>
<dbReference type="InterPro" id="IPR020841">
    <property type="entry name" value="PKS_Beta-ketoAc_synthase_dom"/>
</dbReference>
<evidence type="ECO:0000256" key="8">
    <source>
        <dbReference type="ARBA" id="ARBA00022989"/>
    </source>
</evidence>
<proteinExistence type="inferred from homology"/>
<evidence type="ECO:0000256" key="1">
    <source>
        <dbReference type="ARBA" id="ARBA00004533"/>
    </source>
</evidence>
<evidence type="ECO:0000313" key="16">
    <source>
        <dbReference type="Proteomes" id="UP000316609"/>
    </source>
</evidence>